<dbReference type="Gramene" id="rna46800">
    <property type="protein sequence ID" value="RHN40628.1"/>
    <property type="gene ID" value="gene46800"/>
</dbReference>
<dbReference type="EC" id="1.1.1.49" evidence="1"/>
<evidence type="ECO:0000313" key="1">
    <source>
        <dbReference type="EMBL" id="RHN40628.1"/>
    </source>
</evidence>
<protein>
    <submittedName>
        <fullName evidence="1">Putative glucose-6-phosphate dehydrogenase (NADP(+))</fullName>
        <ecNumber evidence="1">1.1.1.49</ecNumber>
    </submittedName>
</protein>
<dbReference type="AlphaFoldDB" id="A0A396GJR8"/>
<sequence>MDYFLKRCFYHSGLYNSEEDFLDLDSKLKEKEVMLEEKKNIFDLLCYLIHKFDINDKKN</sequence>
<reference evidence="1" key="1">
    <citation type="journal article" date="2018" name="Nat. Plants">
        <title>Whole-genome landscape of Medicago truncatula symbiotic genes.</title>
        <authorList>
            <person name="Pecrix Y."/>
            <person name="Gamas P."/>
            <person name="Carrere S."/>
        </authorList>
    </citation>
    <scope>NUCLEOTIDE SEQUENCE</scope>
    <source>
        <tissue evidence="1">Leaves</tissue>
    </source>
</reference>
<dbReference type="GO" id="GO:0004345">
    <property type="term" value="F:glucose-6-phosphate dehydrogenase activity"/>
    <property type="evidence" value="ECO:0007669"/>
    <property type="project" value="UniProtKB-EC"/>
</dbReference>
<dbReference type="Proteomes" id="UP000265566">
    <property type="component" value="Chromosome 8"/>
</dbReference>
<organism evidence="1">
    <name type="scientific">Medicago truncatula</name>
    <name type="common">Barrel medic</name>
    <name type="synonym">Medicago tribuloides</name>
    <dbReference type="NCBI Taxonomy" id="3880"/>
    <lineage>
        <taxon>Eukaryota</taxon>
        <taxon>Viridiplantae</taxon>
        <taxon>Streptophyta</taxon>
        <taxon>Embryophyta</taxon>
        <taxon>Tracheophyta</taxon>
        <taxon>Spermatophyta</taxon>
        <taxon>Magnoliopsida</taxon>
        <taxon>eudicotyledons</taxon>
        <taxon>Gunneridae</taxon>
        <taxon>Pentapetalae</taxon>
        <taxon>rosids</taxon>
        <taxon>fabids</taxon>
        <taxon>Fabales</taxon>
        <taxon>Fabaceae</taxon>
        <taxon>Papilionoideae</taxon>
        <taxon>50 kb inversion clade</taxon>
        <taxon>NPAAA clade</taxon>
        <taxon>Hologalegina</taxon>
        <taxon>IRL clade</taxon>
        <taxon>Trifolieae</taxon>
        <taxon>Medicago</taxon>
    </lineage>
</organism>
<accession>A0A396GJR8</accession>
<dbReference type="EMBL" id="PSQE01000008">
    <property type="protein sequence ID" value="RHN40628.1"/>
    <property type="molecule type" value="Genomic_DNA"/>
</dbReference>
<name>A0A396GJR8_MEDTR</name>
<keyword evidence="1" id="KW-0560">Oxidoreductase</keyword>
<proteinExistence type="predicted"/>
<gene>
    <name evidence="1" type="ORF">MtrunA17_Chr8g0356761</name>
</gene>
<comment type="caution">
    <text evidence="1">The sequence shown here is derived from an EMBL/GenBank/DDBJ whole genome shotgun (WGS) entry which is preliminary data.</text>
</comment>